<comment type="caution">
    <text evidence="1">The sequence shown here is derived from an EMBL/GenBank/DDBJ whole genome shotgun (WGS) entry which is preliminary data.</text>
</comment>
<name>A0A1G1TEE2_9BACT</name>
<dbReference type="EMBL" id="MDZB01000033">
    <property type="protein sequence ID" value="OGX89231.1"/>
    <property type="molecule type" value="Genomic_DNA"/>
</dbReference>
<dbReference type="Proteomes" id="UP000176294">
    <property type="component" value="Unassembled WGS sequence"/>
</dbReference>
<sequence>MAEPAPGFLLGRFGLGPEQGGRCVVGHTDFGRRNAVGLHDIGLGGFRHGHQPLGSAREPGHEKVVVFPLQQAHIQREMLEG</sequence>
<dbReference type="AlphaFoldDB" id="A0A1G1TEE2"/>
<reference evidence="1 2" key="1">
    <citation type="submission" date="2016-08" db="EMBL/GenBank/DDBJ databases">
        <title>Hymenobacter coccineus sp. nov., Hymenobacter lapidarius sp. nov. and Hymenobacter glacialis sp. nov., isolated from Antarctic soil.</title>
        <authorList>
            <person name="Sedlacek I."/>
            <person name="Kralova S."/>
            <person name="Kyrova K."/>
            <person name="Maslanova I."/>
            <person name="Stankova E."/>
            <person name="Vrbovska V."/>
            <person name="Nemec M."/>
            <person name="Bartak M."/>
            <person name="Svec P."/>
            <person name="Busse H.-J."/>
            <person name="Pantucek R."/>
        </authorList>
    </citation>
    <scope>NUCLEOTIDE SEQUENCE [LARGE SCALE GENOMIC DNA]</scope>
    <source>
        <strain evidence="1 2">CCM 8643</strain>
    </source>
</reference>
<evidence type="ECO:0000313" key="1">
    <source>
        <dbReference type="EMBL" id="OGX89231.1"/>
    </source>
</evidence>
<keyword evidence="2" id="KW-1185">Reference proteome</keyword>
<proteinExistence type="predicted"/>
<evidence type="ECO:0000313" key="2">
    <source>
        <dbReference type="Proteomes" id="UP000176294"/>
    </source>
</evidence>
<accession>A0A1G1TEE2</accession>
<organism evidence="1 2">
    <name type="scientific">Hymenobacter lapidarius</name>
    <dbReference type="NCBI Taxonomy" id="1908237"/>
    <lineage>
        <taxon>Bacteria</taxon>
        <taxon>Pseudomonadati</taxon>
        <taxon>Bacteroidota</taxon>
        <taxon>Cytophagia</taxon>
        <taxon>Cytophagales</taxon>
        <taxon>Hymenobacteraceae</taxon>
        <taxon>Hymenobacter</taxon>
    </lineage>
</organism>
<protein>
    <submittedName>
        <fullName evidence="1">Uncharacterized protein</fullName>
    </submittedName>
</protein>
<gene>
    <name evidence="1" type="ORF">BEN47_07465</name>
</gene>